<keyword evidence="1" id="KW-1133">Transmembrane helix</keyword>
<dbReference type="SUPFAM" id="SSF109854">
    <property type="entry name" value="DinB/YfiT-like putative metalloenzymes"/>
    <property type="match status" value="1"/>
</dbReference>
<proteinExistence type="predicted"/>
<dbReference type="InterPro" id="IPR024344">
    <property type="entry name" value="MDMPI_metal-binding"/>
</dbReference>
<evidence type="ECO:0000313" key="4">
    <source>
        <dbReference type="Proteomes" id="UP000516173"/>
    </source>
</evidence>
<dbReference type="Gene3D" id="1.20.120.450">
    <property type="entry name" value="dinb family like domain"/>
    <property type="match status" value="1"/>
</dbReference>
<evidence type="ECO:0000256" key="1">
    <source>
        <dbReference type="SAM" id="Phobius"/>
    </source>
</evidence>
<feature type="transmembrane region" description="Helical" evidence="1">
    <location>
        <begin position="45"/>
        <end position="65"/>
    </location>
</feature>
<dbReference type="GO" id="GO:0046872">
    <property type="term" value="F:metal ion binding"/>
    <property type="evidence" value="ECO:0007669"/>
    <property type="project" value="InterPro"/>
</dbReference>
<protein>
    <recommendedName>
        <fullName evidence="2">Mycothiol-dependent maleylpyruvate isomerase metal-binding domain-containing protein</fullName>
    </recommendedName>
</protein>
<dbReference type="AlphaFoldDB" id="A0A7G1KKI9"/>
<dbReference type="InterPro" id="IPR017517">
    <property type="entry name" value="Maleyloyr_isom"/>
</dbReference>
<evidence type="ECO:0000313" key="3">
    <source>
        <dbReference type="EMBL" id="BCK54723.1"/>
    </source>
</evidence>
<dbReference type="Proteomes" id="UP000516173">
    <property type="component" value="Chromosome"/>
</dbReference>
<dbReference type="NCBIfam" id="TIGR03083">
    <property type="entry name" value="maleylpyruvate isomerase family mycothiol-dependent enzyme"/>
    <property type="match status" value="1"/>
</dbReference>
<keyword evidence="4" id="KW-1185">Reference proteome</keyword>
<dbReference type="GeneID" id="80347048"/>
<accession>A0A7G1KKI9</accession>
<keyword evidence="1" id="KW-0472">Membrane</keyword>
<sequence>MTMTTENLWRAVAAERTTLADLLETLPEEQWECDSLCADWRVRDVVAHVVLSAGAGPGVLLVSLIRARGNLHRMIRDTAIRHADRTPTAALLGQLRDSIGQRRTAPGTTPADRLMDLLVHGQDIAVPLGITRTMPIAATHVALDRVWDTGMSHCRKTFGGFRLAATDTEWAVGSGPRIEGPAAALLLLLTGRHAAREHLTGDGAARLLADHTA</sequence>
<feature type="domain" description="Mycothiol-dependent maleylpyruvate isomerase metal-binding" evidence="2">
    <location>
        <begin position="13"/>
        <end position="112"/>
    </location>
</feature>
<reference evidence="3 4" key="1">
    <citation type="submission" date="2020-08" db="EMBL/GenBank/DDBJ databases">
        <title>Genome Sequencing of Nocardia wallacei strain FMUON74 and assembly.</title>
        <authorList>
            <person name="Toyokawa M."/>
            <person name="Uesaka K."/>
        </authorList>
    </citation>
    <scope>NUCLEOTIDE SEQUENCE [LARGE SCALE GENOMIC DNA]</scope>
    <source>
        <strain evidence="3 4">FMUON74</strain>
    </source>
</reference>
<organism evidence="3 4">
    <name type="scientific">Nocardia wallacei</name>
    <dbReference type="NCBI Taxonomy" id="480035"/>
    <lineage>
        <taxon>Bacteria</taxon>
        <taxon>Bacillati</taxon>
        <taxon>Actinomycetota</taxon>
        <taxon>Actinomycetes</taxon>
        <taxon>Mycobacteriales</taxon>
        <taxon>Nocardiaceae</taxon>
        <taxon>Nocardia</taxon>
    </lineage>
</organism>
<dbReference type="EMBL" id="AP023396">
    <property type="protein sequence ID" value="BCK54723.1"/>
    <property type="molecule type" value="Genomic_DNA"/>
</dbReference>
<dbReference type="KEGG" id="nwl:NWFMUON74_24950"/>
<dbReference type="InterPro" id="IPR034660">
    <property type="entry name" value="DinB/YfiT-like"/>
</dbReference>
<name>A0A7G1KKI9_9NOCA</name>
<evidence type="ECO:0000259" key="2">
    <source>
        <dbReference type="Pfam" id="PF11716"/>
    </source>
</evidence>
<keyword evidence="1" id="KW-0812">Transmembrane</keyword>
<gene>
    <name evidence="3" type="ORF">NWFMUON74_24950</name>
</gene>
<dbReference type="RefSeq" id="WP_187687939.1">
    <property type="nucleotide sequence ID" value="NZ_AP023396.1"/>
</dbReference>
<dbReference type="Pfam" id="PF11716">
    <property type="entry name" value="MDMPI_N"/>
    <property type="match status" value="1"/>
</dbReference>